<name>A0A8H7S6T4_9FUNG</name>
<keyword evidence="9" id="KW-1133">Transmembrane helix</keyword>
<dbReference type="GO" id="GO:0000978">
    <property type="term" value="F:RNA polymerase II cis-regulatory region sequence-specific DNA binding"/>
    <property type="evidence" value="ECO:0007669"/>
    <property type="project" value="TreeGrafter"/>
</dbReference>
<dbReference type="Gene3D" id="3.30.160.60">
    <property type="entry name" value="Classic Zinc Finger"/>
    <property type="match status" value="2"/>
</dbReference>
<feature type="domain" description="C2H2-type" evidence="10">
    <location>
        <begin position="40"/>
        <end position="67"/>
    </location>
</feature>
<evidence type="ECO:0000256" key="8">
    <source>
        <dbReference type="SAM" id="MobiDB-lite"/>
    </source>
</evidence>
<keyword evidence="12" id="KW-1185">Reference proteome</keyword>
<keyword evidence="5" id="KW-0862">Zinc</keyword>
<dbReference type="GO" id="GO:0008270">
    <property type="term" value="F:zinc ion binding"/>
    <property type="evidence" value="ECO:0007669"/>
    <property type="project" value="UniProtKB-KW"/>
</dbReference>
<dbReference type="InterPro" id="IPR013087">
    <property type="entry name" value="Znf_C2H2_type"/>
</dbReference>
<keyword evidence="2" id="KW-0479">Metal-binding</keyword>
<reference evidence="11 12" key="1">
    <citation type="submission" date="2020-12" db="EMBL/GenBank/DDBJ databases">
        <title>Metabolic potential, ecology and presence of endohyphal bacteria is reflected in genomic diversity of Mucoromycotina.</title>
        <authorList>
            <person name="Muszewska A."/>
            <person name="Okrasinska A."/>
            <person name="Steczkiewicz K."/>
            <person name="Drgas O."/>
            <person name="Orlowska M."/>
            <person name="Perlinska-Lenart U."/>
            <person name="Aleksandrzak-Piekarczyk T."/>
            <person name="Szatraj K."/>
            <person name="Zielenkiewicz U."/>
            <person name="Pilsyk S."/>
            <person name="Malc E."/>
            <person name="Mieczkowski P."/>
            <person name="Kruszewska J.S."/>
            <person name="Biernat P."/>
            <person name="Pawlowska J."/>
        </authorList>
    </citation>
    <scope>NUCLEOTIDE SEQUENCE [LARGE SCALE GENOMIC DNA]</scope>
    <source>
        <strain evidence="11 12">CBS 142.35</strain>
    </source>
</reference>
<protein>
    <recommendedName>
        <fullName evidence="10">C2H2-type domain-containing protein</fullName>
    </recommendedName>
</protein>
<feature type="compositionally biased region" description="Polar residues" evidence="8">
    <location>
        <begin position="132"/>
        <end position="148"/>
    </location>
</feature>
<dbReference type="FunFam" id="3.30.160.60:FF:001102">
    <property type="entry name" value="Transcription factor IIIA"/>
    <property type="match status" value="1"/>
</dbReference>
<dbReference type="InterPro" id="IPR036236">
    <property type="entry name" value="Znf_C2H2_sf"/>
</dbReference>
<keyword evidence="3" id="KW-0677">Repeat</keyword>
<dbReference type="EMBL" id="JAEPRB010000080">
    <property type="protein sequence ID" value="KAG2222538.1"/>
    <property type="molecule type" value="Genomic_DNA"/>
</dbReference>
<dbReference type="GO" id="GO:0005667">
    <property type="term" value="C:transcription regulator complex"/>
    <property type="evidence" value="ECO:0007669"/>
    <property type="project" value="TreeGrafter"/>
</dbReference>
<organism evidence="11 12">
    <name type="scientific">Circinella minor</name>
    <dbReference type="NCBI Taxonomy" id="1195481"/>
    <lineage>
        <taxon>Eukaryota</taxon>
        <taxon>Fungi</taxon>
        <taxon>Fungi incertae sedis</taxon>
        <taxon>Mucoromycota</taxon>
        <taxon>Mucoromycotina</taxon>
        <taxon>Mucoromycetes</taxon>
        <taxon>Mucorales</taxon>
        <taxon>Lichtheimiaceae</taxon>
        <taxon>Circinella</taxon>
    </lineage>
</organism>
<proteinExistence type="predicted"/>
<sequence length="371" mass="41576">MKLSVLNSFFFTFLSFYFIYLLYAFRLSAVIDPMTKKRILHCEFCFKTFTRPSALRPHRYTHTGEKPFACHVPGCGRRFTVISNLRRHYKVHERRQFQPVFATYGELSAFLFAYLSQQQQQQQHPPHPQHQVGTYSSGMPTDNTTATAHPSQSSHPPHPTAGGPYVPSSNGYPFSSINNVPTSACFSPVSSTTSSAPSLVNTPIPPNIPRRESLPYHHQHQVVCTSSCTAPLLPESPPPGLLEDQRQPLQQQQVASVPLTAISSVSSIGSTSTASNSPPLPIIPPTLSNHNSTNMDSTSSSSVPFQRQQQYALSHHNNNKAANTISEKPMLDNEELMSWILSQQQQQKQQDTPLYYDDPNTTMYPNFYYSQ</sequence>
<accession>A0A8H7S6T4</accession>
<dbReference type="PANTHER" id="PTHR14003">
    <property type="entry name" value="TRANSCRIPTIONAL REPRESSOR PROTEIN YY"/>
    <property type="match status" value="1"/>
</dbReference>
<evidence type="ECO:0000256" key="4">
    <source>
        <dbReference type="ARBA" id="ARBA00022771"/>
    </source>
</evidence>
<evidence type="ECO:0000256" key="3">
    <source>
        <dbReference type="ARBA" id="ARBA00022737"/>
    </source>
</evidence>
<dbReference type="PROSITE" id="PS50157">
    <property type="entry name" value="ZINC_FINGER_C2H2_2"/>
    <property type="match status" value="2"/>
</dbReference>
<feature type="region of interest" description="Disordered" evidence="8">
    <location>
        <begin position="118"/>
        <end position="167"/>
    </location>
</feature>
<comment type="caution">
    <text evidence="11">The sequence shown here is derived from an EMBL/GenBank/DDBJ whole genome shotgun (WGS) entry which is preliminary data.</text>
</comment>
<dbReference type="SMART" id="SM00355">
    <property type="entry name" value="ZnF_C2H2"/>
    <property type="match status" value="2"/>
</dbReference>
<evidence type="ECO:0000313" key="11">
    <source>
        <dbReference type="EMBL" id="KAG2222538.1"/>
    </source>
</evidence>
<keyword evidence="9" id="KW-0812">Transmembrane</keyword>
<dbReference type="GO" id="GO:0000785">
    <property type="term" value="C:chromatin"/>
    <property type="evidence" value="ECO:0007669"/>
    <property type="project" value="TreeGrafter"/>
</dbReference>
<dbReference type="PROSITE" id="PS00028">
    <property type="entry name" value="ZINC_FINGER_C2H2_1"/>
    <property type="match status" value="2"/>
</dbReference>
<keyword evidence="4 7" id="KW-0863">Zinc-finger</keyword>
<evidence type="ECO:0000256" key="1">
    <source>
        <dbReference type="ARBA" id="ARBA00004123"/>
    </source>
</evidence>
<gene>
    <name evidence="11" type="ORF">INT45_002669</name>
</gene>
<dbReference type="Proteomes" id="UP000646827">
    <property type="component" value="Unassembled WGS sequence"/>
</dbReference>
<dbReference type="AlphaFoldDB" id="A0A8H7S6T4"/>
<dbReference type="Pfam" id="PF00096">
    <property type="entry name" value="zf-C2H2"/>
    <property type="match status" value="1"/>
</dbReference>
<evidence type="ECO:0000256" key="7">
    <source>
        <dbReference type="PROSITE-ProRule" id="PRU00042"/>
    </source>
</evidence>
<feature type="transmembrane region" description="Helical" evidence="9">
    <location>
        <begin position="6"/>
        <end position="29"/>
    </location>
</feature>
<dbReference type="PANTHER" id="PTHR14003:SF19">
    <property type="entry name" value="YY2 TRANSCRIPTION FACTOR"/>
    <property type="match status" value="1"/>
</dbReference>
<evidence type="ECO:0000313" key="12">
    <source>
        <dbReference type="Proteomes" id="UP000646827"/>
    </source>
</evidence>
<evidence type="ECO:0000259" key="10">
    <source>
        <dbReference type="PROSITE" id="PS50157"/>
    </source>
</evidence>
<keyword evidence="9" id="KW-0472">Membrane</keyword>
<dbReference type="SUPFAM" id="SSF57667">
    <property type="entry name" value="beta-beta-alpha zinc fingers"/>
    <property type="match status" value="1"/>
</dbReference>
<dbReference type="GO" id="GO:0031519">
    <property type="term" value="C:PcG protein complex"/>
    <property type="evidence" value="ECO:0007669"/>
    <property type="project" value="TreeGrafter"/>
</dbReference>
<evidence type="ECO:0000256" key="6">
    <source>
        <dbReference type="ARBA" id="ARBA00023242"/>
    </source>
</evidence>
<feature type="domain" description="C2H2-type" evidence="10">
    <location>
        <begin position="68"/>
        <end position="97"/>
    </location>
</feature>
<keyword evidence="6" id="KW-0539">Nucleus</keyword>
<dbReference type="GO" id="GO:0000981">
    <property type="term" value="F:DNA-binding transcription factor activity, RNA polymerase II-specific"/>
    <property type="evidence" value="ECO:0007669"/>
    <property type="project" value="TreeGrafter"/>
</dbReference>
<evidence type="ECO:0000256" key="9">
    <source>
        <dbReference type="SAM" id="Phobius"/>
    </source>
</evidence>
<dbReference type="OrthoDB" id="6077919at2759"/>
<evidence type="ECO:0000256" key="5">
    <source>
        <dbReference type="ARBA" id="ARBA00022833"/>
    </source>
</evidence>
<evidence type="ECO:0000256" key="2">
    <source>
        <dbReference type="ARBA" id="ARBA00022723"/>
    </source>
</evidence>
<comment type="subcellular location">
    <subcellularLocation>
        <location evidence="1">Nucleus</location>
    </subcellularLocation>
</comment>